<sequence>MKKYLIIISFLISNFIIAQNDELLRLPANIQPEDRICFAMYTVHENTLKLTAQFNPIRNFEAFEASLEIEENGKWVKKAEATIIYPGYTAPFRVENWDDTKEFKYRVNHENKAFYEGIIKKNPIDKNTFVIAALTCNSIYPNHGGDISKEDLVSNIKYLNPDLIFFSGDQVYDHSEHYLYWLKFGRDFGEILRNTPSVILPDDHDIGHGNLWGQGGKKADSRRGISGGYYMSPEYVKEVERAQTSHLPDPFDPTPVEQGIGVYYTDLKWGGMSFAILEDRKFKSGLDEMVKHNPDIFPNGGYEAIFDPKVDTRKLDVPGTTLLGERQLKFLETWTTDWENTEMKTVLSQTTFAMVDNYTGKYDRELFADFDSNGWPQSGRNKALTVIRKSFSPMISGDTHLGTLFQHGIDDWNDAGYCFATPAIANFWLRWWEPNVPGKNKLKNAPSYTGEFLDGFKNKITVKAAANPTLPEIKEGGYLSTRAAGFGVVTYNKKVRTITFDCWARNVDISKPNTKQYPGWPVTISQKDNFKIEKGYELPLLNISKNNQVVTVKNQFTKEVISSIRINGNTYQPKVLYPGNYYIEIGEGLNKKRLQEIEAKAKNKSTIQINL</sequence>
<dbReference type="Proteomes" id="UP000306229">
    <property type="component" value="Chromosome"/>
</dbReference>
<dbReference type="RefSeq" id="WP_138951203.1">
    <property type="nucleotide sequence ID" value="NZ_CP040749.1"/>
</dbReference>
<organism evidence="1 2">
    <name type="scientific">Aureibaculum algae</name>
    <dbReference type="NCBI Taxonomy" id="2584122"/>
    <lineage>
        <taxon>Bacteria</taxon>
        <taxon>Pseudomonadati</taxon>
        <taxon>Bacteroidota</taxon>
        <taxon>Flavobacteriia</taxon>
        <taxon>Flavobacteriales</taxon>
        <taxon>Flavobacteriaceae</taxon>
        <taxon>Aureibaculum</taxon>
    </lineage>
</organism>
<dbReference type="Gene3D" id="3.60.21.70">
    <property type="entry name" value="PhoD-like phosphatase"/>
    <property type="match status" value="1"/>
</dbReference>
<evidence type="ECO:0008006" key="3">
    <source>
        <dbReference type="Google" id="ProtNLM"/>
    </source>
</evidence>
<gene>
    <name evidence="1" type="ORF">FF125_18295</name>
</gene>
<evidence type="ECO:0000313" key="2">
    <source>
        <dbReference type="Proteomes" id="UP000306229"/>
    </source>
</evidence>
<dbReference type="OrthoDB" id="9761852at2"/>
<dbReference type="EMBL" id="CP040749">
    <property type="protein sequence ID" value="QCX40302.1"/>
    <property type="molecule type" value="Genomic_DNA"/>
</dbReference>
<name>A0A5B7U014_9FLAO</name>
<dbReference type="AlphaFoldDB" id="A0A5B7U014"/>
<evidence type="ECO:0000313" key="1">
    <source>
        <dbReference type="EMBL" id="QCX40302.1"/>
    </source>
</evidence>
<dbReference type="KEGG" id="fbe:FF125_18295"/>
<accession>A0A5B7U014</accession>
<proteinExistence type="predicted"/>
<dbReference type="InterPro" id="IPR029052">
    <property type="entry name" value="Metallo-depent_PP-like"/>
</dbReference>
<keyword evidence="2" id="KW-1185">Reference proteome</keyword>
<dbReference type="SUPFAM" id="SSF56300">
    <property type="entry name" value="Metallo-dependent phosphatases"/>
    <property type="match status" value="1"/>
</dbReference>
<reference evidence="1 2" key="1">
    <citation type="submission" date="2019-05" db="EMBL/GenBank/DDBJ databases">
        <title>Algicella ahnfeltiae gen. nov., sp. nov., a novel marine bacterium of the family Flavobacteriaceae isolated from a red alga.</title>
        <authorList>
            <person name="Nedashkovskaya O.I."/>
            <person name="Kukhlevskiy A.D."/>
            <person name="Kim S.-G."/>
            <person name="Zhukova N.V."/>
            <person name="Mikhailov V.V."/>
        </authorList>
    </citation>
    <scope>NUCLEOTIDE SEQUENCE [LARGE SCALE GENOMIC DNA]</scope>
    <source>
        <strain evidence="1 2">10Alg115</strain>
    </source>
</reference>
<protein>
    <recommendedName>
        <fullName evidence="3">PhoD-like phosphatase metallophosphatase domain-containing protein</fullName>
    </recommendedName>
</protein>
<dbReference type="InterPro" id="IPR038607">
    <property type="entry name" value="PhoD-like_sf"/>
</dbReference>